<dbReference type="PANTHER" id="PTHR13710">
    <property type="entry name" value="DNA HELICASE RECQ FAMILY MEMBER"/>
    <property type="match status" value="1"/>
</dbReference>
<dbReference type="InterPro" id="IPR010997">
    <property type="entry name" value="HRDC-like_sf"/>
</dbReference>
<evidence type="ECO:0000313" key="20">
    <source>
        <dbReference type="EMBL" id="MCJ8500836.1"/>
    </source>
</evidence>
<dbReference type="Pfam" id="PF16124">
    <property type="entry name" value="RecQ_Zn_bind"/>
    <property type="match status" value="1"/>
</dbReference>
<dbReference type="InterPro" id="IPR032284">
    <property type="entry name" value="RecQ_Zn-bd"/>
</dbReference>
<dbReference type="NCBIfam" id="TIGR00614">
    <property type="entry name" value="recQ_fam"/>
    <property type="match status" value="1"/>
</dbReference>
<feature type="domain" description="Helicase ATP-binding" evidence="18">
    <location>
        <begin position="29"/>
        <end position="197"/>
    </location>
</feature>
<dbReference type="GO" id="GO:0003677">
    <property type="term" value="F:DNA binding"/>
    <property type="evidence" value="ECO:0007669"/>
    <property type="project" value="UniProtKB-KW"/>
</dbReference>
<dbReference type="SMART" id="SM00956">
    <property type="entry name" value="RQC"/>
    <property type="match status" value="1"/>
</dbReference>
<dbReference type="SUPFAM" id="SSF52540">
    <property type="entry name" value="P-loop containing nucleoside triphosphate hydrolases"/>
    <property type="match status" value="1"/>
</dbReference>
<dbReference type="InterPro" id="IPR044876">
    <property type="entry name" value="HRDC_dom_sf"/>
</dbReference>
<keyword evidence="7 20" id="KW-0378">Hydrolase</keyword>
<dbReference type="GO" id="GO:0016787">
    <property type="term" value="F:hydrolase activity"/>
    <property type="evidence" value="ECO:0007669"/>
    <property type="project" value="UniProtKB-KW"/>
</dbReference>
<evidence type="ECO:0000256" key="11">
    <source>
        <dbReference type="ARBA" id="ARBA00023125"/>
    </source>
</evidence>
<comment type="similarity">
    <text evidence="3">Belongs to the helicase family. RecQ subfamily.</text>
</comment>
<dbReference type="InterPro" id="IPR004589">
    <property type="entry name" value="DNA_helicase_ATP-dep_RecQ"/>
</dbReference>
<dbReference type="SMART" id="SM00490">
    <property type="entry name" value="HELICc"/>
    <property type="match status" value="1"/>
</dbReference>
<keyword evidence="6" id="KW-0227">DNA damage</keyword>
<dbReference type="InterPro" id="IPR018982">
    <property type="entry name" value="RQC_domain"/>
</dbReference>
<evidence type="ECO:0000256" key="16">
    <source>
        <dbReference type="NCBIfam" id="TIGR01389"/>
    </source>
</evidence>
<dbReference type="GO" id="GO:0006260">
    <property type="term" value="P:DNA replication"/>
    <property type="evidence" value="ECO:0007669"/>
    <property type="project" value="InterPro"/>
</dbReference>
<evidence type="ECO:0000259" key="19">
    <source>
        <dbReference type="PROSITE" id="PS51194"/>
    </source>
</evidence>
<evidence type="ECO:0000256" key="2">
    <source>
        <dbReference type="ARBA" id="ARBA00001947"/>
    </source>
</evidence>
<dbReference type="Pfam" id="PF14493">
    <property type="entry name" value="HTH_40"/>
    <property type="match status" value="1"/>
</dbReference>
<dbReference type="FunFam" id="1.10.150.80:FF:000002">
    <property type="entry name" value="ATP-dependent DNA helicase RecQ"/>
    <property type="match status" value="1"/>
</dbReference>
<evidence type="ECO:0000256" key="5">
    <source>
        <dbReference type="ARBA" id="ARBA00022741"/>
    </source>
</evidence>
<dbReference type="GO" id="GO:0009432">
    <property type="term" value="P:SOS response"/>
    <property type="evidence" value="ECO:0007669"/>
    <property type="project" value="UniProtKB-UniRule"/>
</dbReference>
<gene>
    <name evidence="20" type="primary">recQ</name>
    <name evidence="20" type="ORF">MRX98_09660</name>
</gene>
<dbReference type="Gene3D" id="1.10.10.10">
    <property type="entry name" value="Winged helix-like DNA-binding domain superfamily/Winged helix DNA-binding domain"/>
    <property type="match status" value="1"/>
</dbReference>
<dbReference type="GO" id="GO:0043138">
    <property type="term" value="F:3'-5' DNA helicase activity"/>
    <property type="evidence" value="ECO:0007669"/>
    <property type="project" value="UniProtKB-EC"/>
</dbReference>
<dbReference type="Proteomes" id="UP001165427">
    <property type="component" value="Unassembled WGS sequence"/>
</dbReference>
<dbReference type="GO" id="GO:0009378">
    <property type="term" value="F:four-way junction helicase activity"/>
    <property type="evidence" value="ECO:0007669"/>
    <property type="project" value="TreeGrafter"/>
</dbReference>
<evidence type="ECO:0000256" key="8">
    <source>
        <dbReference type="ARBA" id="ARBA00022806"/>
    </source>
</evidence>
<dbReference type="SUPFAM" id="SSF47819">
    <property type="entry name" value="HRDC-like"/>
    <property type="match status" value="1"/>
</dbReference>
<evidence type="ECO:0000256" key="13">
    <source>
        <dbReference type="ARBA" id="ARBA00023204"/>
    </source>
</evidence>
<keyword evidence="9" id="KW-0862">Zinc</keyword>
<evidence type="ECO:0000256" key="3">
    <source>
        <dbReference type="ARBA" id="ARBA00005446"/>
    </source>
</evidence>
<evidence type="ECO:0000259" key="17">
    <source>
        <dbReference type="PROSITE" id="PS50967"/>
    </source>
</evidence>
<dbReference type="NCBIfam" id="TIGR01389">
    <property type="entry name" value="recQ"/>
    <property type="match status" value="1"/>
</dbReference>
<dbReference type="Gene3D" id="1.10.10.1390">
    <property type="entry name" value="ATP-dependent DNA helicase RecQ"/>
    <property type="match status" value="1"/>
</dbReference>
<keyword evidence="12" id="KW-0233">DNA recombination</keyword>
<dbReference type="FunFam" id="3.40.50.300:FF:000296">
    <property type="entry name" value="ATP-dependent DNA helicase RecQ"/>
    <property type="match status" value="1"/>
</dbReference>
<dbReference type="EC" id="5.6.2.4" evidence="16"/>
<dbReference type="Pfam" id="PF00270">
    <property type="entry name" value="DEAD"/>
    <property type="match status" value="1"/>
</dbReference>
<dbReference type="InterPro" id="IPR036390">
    <property type="entry name" value="WH_DNA-bd_sf"/>
</dbReference>
<keyword evidence="8 20" id="KW-0347">Helicase</keyword>
<dbReference type="InterPro" id="IPR029491">
    <property type="entry name" value="Helicase_HTH"/>
</dbReference>
<reference evidence="20" key="1">
    <citation type="submission" date="2022-04" db="EMBL/GenBank/DDBJ databases">
        <title>Desulfatitalea alkaliphila sp. nov., a novel anaerobic sulfate-reducing bacterium isolated from terrestrial mud volcano, Taman Peninsula, Russia.</title>
        <authorList>
            <person name="Khomyakova M.A."/>
            <person name="Merkel A.Y."/>
            <person name="Slobodkin A.I."/>
        </authorList>
    </citation>
    <scope>NUCLEOTIDE SEQUENCE</scope>
    <source>
        <strain evidence="20">M08but</strain>
    </source>
</reference>
<dbReference type="InterPro" id="IPR027417">
    <property type="entry name" value="P-loop_NTPase"/>
</dbReference>
<dbReference type="CDD" id="cd17920">
    <property type="entry name" value="DEXHc_RecQ"/>
    <property type="match status" value="1"/>
</dbReference>
<comment type="catalytic activity">
    <reaction evidence="15">
        <text>Couples ATP hydrolysis with the unwinding of duplex DNA by translocating in the 3'-5' direction.</text>
        <dbReference type="EC" id="5.6.2.4"/>
    </reaction>
</comment>
<dbReference type="Pfam" id="PF09382">
    <property type="entry name" value="RQC"/>
    <property type="match status" value="1"/>
</dbReference>
<dbReference type="AlphaFoldDB" id="A0AA41UKV1"/>
<dbReference type="GO" id="GO:0006310">
    <property type="term" value="P:DNA recombination"/>
    <property type="evidence" value="ECO:0007669"/>
    <property type="project" value="UniProtKB-UniRule"/>
</dbReference>
<feature type="domain" description="HRDC" evidence="17">
    <location>
        <begin position="536"/>
        <end position="616"/>
    </location>
</feature>
<organism evidence="20 21">
    <name type="scientific">Desulfatitalea alkaliphila</name>
    <dbReference type="NCBI Taxonomy" id="2929485"/>
    <lineage>
        <taxon>Bacteria</taxon>
        <taxon>Pseudomonadati</taxon>
        <taxon>Thermodesulfobacteriota</taxon>
        <taxon>Desulfobacteria</taxon>
        <taxon>Desulfobacterales</taxon>
        <taxon>Desulfosarcinaceae</taxon>
        <taxon>Desulfatitalea</taxon>
    </lineage>
</organism>
<keyword evidence="11" id="KW-0238">DNA-binding</keyword>
<dbReference type="GO" id="GO:0005524">
    <property type="term" value="F:ATP binding"/>
    <property type="evidence" value="ECO:0007669"/>
    <property type="project" value="UniProtKB-KW"/>
</dbReference>
<dbReference type="PANTHER" id="PTHR13710:SF105">
    <property type="entry name" value="ATP-DEPENDENT DNA HELICASE Q1"/>
    <property type="match status" value="1"/>
</dbReference>
<feature type="domain" description="Helicase C-terminal" evidence="19">
    <location>
        <begin position="218"/>
        <end position="366"/>
    </location>
</feature>
<dbReference type="GO" id="GO:0030894">
    <property type="term" value="C:replisome"/>
    <property type="evidence" value="ECO:0007669"/>
    <property type="project" value="TreeGrafter"/>
</dbReference>
<dbReference type="InterPro" id="IPR036388">
    <property type="entry name" value="WH-like_DNA-bd_sf"/>
</dbReference>
<dbReference type="InterPro" id="IPR001650">
    <property type="entry name" value="Helicase_C-like"/>
</dbReference>
<dbReference type="InterPro" id="IPR006293">
    <property type="entry name" value="DNA_helicase_ATP-dep_RecQ_bac"/>
</dbReference>
<dbReference type="Gene3D" id="3.40.50.300">
    <property type="entry name" value="P-loop containing nucleotide triphosphate hydrolases"/>
    <property type="match status" value="2"/>
</dbReference>
<keyword evidence="13" id="KW-0234">DNA repair</keyword>
<dbReference type="SMART" id="SM00341">
    <property type="entry name" value="HRDC"/>
    <property type="match status" value="1"/>
</dbReference>
<dbReference type="SMART" id="SM00487">
    <property type="entry name" value="DEXDc"/>
    <property type="match status" value="1"/>
</dbReference>
<dbReference type="RefSeq" id="WP_246906423.1">
    <property type="nucleotide sequence ID" value="NZ_JALJRB010000008.1"/>
</dbReference>
<comment type="cofactor">
    <cofactor evidence="1">
        <name>Mg(2+)</name>
        <dbReference type="ChEBI" id="CHEBI:18420"/>
    </cofactor>
</comment>
<dbReference type="InterPro" id="IPR014001">
    <property type="entry name" value="Helicase_ATP-bd"/>
</dbReference>
<dbReference type="Pfam" id="PF00271">
    <property type="entry name" value="Helicase_C"/>
    <property type="match status" value="1"/>
</dbReference>
<evidence type="ECO:0000256" key="12">
    <source>
        <dbReference type="ARBA" id="ARBA00023172"/>
    </source>
</evidence>
<dbReference type="PROSITE" id="PS51192">
    <property type="entry name" value="HELICASE_ATP_BIND_1"/>
    <property type="match status" value="1"/>
</dbReference>
<evidence type="ECO:0000256" key="14">
    <source>
        <dbReference type="ARBA" id="ARBA00023235"/>
    </source>
</evidence>
<evidence type="ECO:0000259" key="18">
    <source>
        <dbReference type="PROSITE" id="PS51192"/>
    </source>
</evidence>
<dbReference type="EMBL" id="JALJRB010000008">
    <property type="protein sequence ID" value="MCJ8500836.1"/>
    <property type="molecule type" value="Genomic_DNA"/>
</dbReference>
<evidence type="ECO:0000256" key="1">
    <source>
        <dbReference type="ARBA" id="ARBA00001946"/>
    </source>
</evidence>
<dbReference type="Gene3D" id="1.10.150.80">
    <property type="entry name" value="HRDC domain"/>
    <property type="match status" value="1"/>
</dbReference>
<accession>A0AA41UKV1</accession>
<dbReference type="PROSITE" id="PS50967">
    <property type="entry name" value="HRDC"/>
    <property type="match status" value="1"/>
</dbReference>
<dbReference type="CDD" id="cd18794">
    <property type="entry name" value="SF2_C_RecQ"/>
    <property type="match status" value="1"/>
</dbReference>
<protein>
    <recommendedName>
        <fullName evidence="16">DNA helicase RecQ</fullName>
        <ecNumber evidence="16">5.6.2.4</ecNumber>
    </recommendedName>
</protein>
<evidence type="ECO:0000256" key="6">
    <source>
        <dbReference type="ARBA" id="ARBA00022763"/>
    </source>
</evidence>
<comment type="cofactor">
    <cofactor evidence="2">
        <name>Zn(2+)</name>
        <dbReference type="ChEBI" id="CHEBI:29105"/>
    </cofactor>
</comment>
<keyword evidence="21" id="KW-1185">Reference proteome</keyword>
<dbReference type="GO" id="GO:0006281">
    <property type="term" value="P:DNA repair"/>
    <property type="evidence" value="ECO:0007669"/>
    <property type="project" value="UniProtKB-KW"/>
</dbReference>
<sequence length="756" mass="83489">MTEMRNKARAALQTTFGFPDFISIQAEVIDHVLAGRDALCVMPTGGGKSICYQVPALLLEGLTVVVSPLISLMNDQMQQLRQNGVAAVVLNSTLDSDTYRRHMARIRAGEVKLLYVAPETLLKPGLLEFLDQATVRCLAVDEAHCISEWGHDFRPEYRRLAEVRARWPRAVCMALTATATEQVRRDIRACLGFGEECQFIAGFDRPNLFLQVSPKAHPYRQTLTMIRRHEGRPGIVYCATRRQVDLLSERLAADGIAALPYHAGLPDDVRHKHQERFSRDDVQVMVATVAFGMGIDKSNIRFVVHHDLPKNIESYYQEIGRAGRDGAPADCLLLYSYGDIYKIRYMIDQMADHRRRTANLLLTTLLRYVETEACRRIVLLEYFGETYAQASCGMCDNCTTEKRPAVDLTVPAQKLLSCVKRTGESFGVAHVIDVLRGSKAKKVLQRGHDRLSTYGIGAEYSAIQWRHLARQLLHQGFIVQDMDHGALRLTPKSWALFRGECTFQGSVPEAAIAAAPAAAATAPKAAATTKAGPAPPPHDTDLFDRLRAVRKELADAAGVPPFVIFSDKTLMEMAAWYPQSAAALLQINGVGQVKAQQYGERFLAAIRDYCSERGIAEVPRPQTAAVAAADPTRTATGEKRRFVTMGEAFNAGATIAELSAVHNIKHTTIVAHLERYGQAGHALNAEGLRKEIELDPSARAEALAAFERLGGQALRPVHEALNGSIDYDTLRLLRLYLHSRDQASLNGKAENVSGNE</sequence>
<evidence type="ECO:0000256" key="9">
    <source>
        <dbReference type="ARBA" id="ARBA00022833"/>
    </source>
</evidence>
<proteinExistence type="inferred from homology"/>
<evidence type="ECO:0000313" key="21">
    <source>
        <dbReference type="Proteomes" id="UP001165427"/>
    </source>
</evidence>
<dbReference type="GO" id="GO:0046872">
    <property type="term" value="F:metal ion binding"/>
    <property type="evidence" value="ECO:0007669"/>
    <property type="project" value="UniProtKB-KW"/>
</dbReference>
<name>A0AA41UKV1_9BACT</name>
<keyword evidence="10" id="KW-0067">ATP-binding</keyword>
<dbReference type="InterPro" id="IPR002121">
    <property type="entry name" value="HRDC_dom"/>
</dbReference>
<dbReference type="SUPFAM" id="SSF46785">
    <property type="entry name" value="Winged helix' DNA-binding domain"/>
    <property type="match status" value="1"/>
</dbReference>
<dbReference type="Pfam" id="PF00570">
    <property type="entry name" value="HRDC"/>
    <property type="match status" value="1"/>
</dbReference>
<keyword evidence="4" id="KW-0479">Metal-binding</keyword>
<dbReference type="PROSITE" id="PS51194">
    <property type="entry name" value="HELICASE_CTER"/>
    <property type="match status" value="1"/>
</dbReference>
<dbReference type="GO" id="GO:0043590">
    <property type="term" value="C:bacterial nucleoid"/>
    <property type="evidence" value="ECO:0007669"/>
    <property type="project" value="TreeGrafter"/>
</dbReference>
<evidence type="ECO:0000256" key="10">
    <source>
        <dbReference type="ARBA" id="ARBA00022840"/>
    </source>
</evidence>
<evidence type="ECO:0000256" key="7">
    <source>
        <dbReference type="ARBA" id="ARBA00022801"/>
    </source>
</evidence>
<dbReference type="FunFam" id="3.40.50.300:FF:000156">
    <property type="entry name" value="ATP-dependent DNA helicase recQ"/>
    <property type="match status" value="1"/>
</dbReference>
<comment type="caution">
    <text evidence="20">The sequence shown here is derived from an EMBL/GenBank/DDBJ whole genome shotgun (WGS) entry which is preliminary data.</text>
</comment>
<evidence type="ECO:0000256" key="4">
    <source>
        <dbReference type="ARBA" id="ARBA00022723"/>
    </source>
</evidence>
<dbReference type="GO" id="GO:0005737">
    <property type="term" value="C:cytoplasm"/>
    <property type="evidence" value="ECO:0007669"/>
    <property type="project" value="TreeGrafter"/>
</dbReference>
<keyword evidence="5" id="KW-0547">Nucleotide-binding</keyword>
<dbReference type="InterPro" id="IPR011545">
    <property type="entry name" value="DEAD/DEAH_box_helicase_dom"/>
</dbReference>
<evidence type="ECO:0000256" key="15">
    <source>
        <dbReference type="ARBA" id="ARBA00034617"/>
    </source>
</evidence>
<keyword evidence="14" id="KW-0413">Isomerase</keyword>